<gene>
    <name evidence="3" type="ORF">O3P69_005891</name>
</gene>
<keyword evidence="2" id="KW-1133">Transmembrane helix</keyword>
<keyword evidence="4" id="KW-1185">Reference proteome</keyword>
<proteinExistence type="predicted"/>
<keyword evidence="2" id="KW-0472">Membrane</keyword>
<reference evidence="3 4" key="1">
    <citation type="submission" date="2023-03" db="EMBL/GenBank/DDBJ databases">
        <title>High-quality genome of Scylla paramamosain provides insights in environmental adaptation.</title>
        <authorList>
            <person name="Zhang L."/>
        </authorList>
    </citation>
    <scope>NUCLEOTIDE SEQUENCE [LARGE SCALE GENOMIC DNA]</scope>
    <source>
        <strain evidence="3">LZ_2023a</strain>
        <tissue evidence="3">Muscle</tissue>
    </source>
</reference>
<accession>A0AAW0U5A7</accession>
<feature type="transmembrane region" description="Helical" evidence="2">
    <location>
        <begin position="65"/>
        <end position="89"/>
    </location>
</feature>
<keyword evidence="2" id="KW-0812">Transmembrane</keyword>
<evidence type="ECO:0000313" key="3">
    <source>
        <dbReference type="EMBL" id="KAK8394721.1"/>
    </source>
</evidence>
<dbReference type="AlphaFoldDB" id="A0AAW0U5A7"/>
<feature type="compositionally biased region" description="Basic and acidic residues" evidence="1">
    <location>
        <begin position="187"/>
        <end position="197"/>
    </location>
</feature>
<feature type="region of interest" description="Disordered" evidence="1">
    <location>
        <begin position="174"/>
        <end position="215"/>
    </location>
</feature>
<organism evidence="3 4">
    <name type="scientific">Scylla paramamosain</name>
    <name type="common">Mud crab</name>
    <dbReference type="NCBI Taxonomy" id="85552"/>
    <lineage>
        <taxon>Eukaryota</taxon>
        <taxon>Metazoa</taxon>
        <taxon>Ecdysozoa</taxon>
        <taxon>Arthropoda</taxon>
        <taxon>Crustacea</taxon>
        <taxon>Multicrustacea</taxon>
        <taxon>Malacostraca</taxon>
        <taxon>Eumalacostraca</taxon>
        <taxon>Eucarida</taxon>
        <taxon>Decapoda</taxon>
        <taxon>Pleocyemata</taxon>
        <taxon>Brachyura</taxon>
        <taxon>Eubrachyura</taxon>
        <taxon>Portunoidea</taxon>
        <taxon>Portunidae</taxon>
        <taxon>Portuninae</taxon>
        <taxon>Scylla</taxon>
    </lineage>
</organism>
<sequence>MEEEEEGRSAYLQFSPPCQFDDFYDSAWLSVVLLVCPCGFWNDLTSPLLAGNRRVIKAMERTEAACAGSASGSVVMLLMAVVVVGVPAADLGEACPGSGWINRDGADNWLPSFSEEVTIPSEHVPSATVLTWADLRKEARKDDLELPQDGLPLPILTCRTRDVPLPAREDLQPLLHDGSAVPSLQREPPDTDHHEALDNTTSSERVESGGELTEEDVKKSSVLEDVIAALVFLFVGAVLVLIKSRVFRLTKKKQLQEMDVESQETLVDETII</sequence>
<name>A0AAW0U5A7_SCYPA</name>
<evidence type="ECO:0000256" key="1">
    <source>
        <dbReference type="SAM" id="MobiDB-lite"/>
    </source>
</evidence>
<protein>
    <submittedName>
        <fullName evidence="3">Uncharacterized protein</fullName>
    </submittedName>
</protein>
<dbReference type="EMBL" id="JARAKH010000018">
    <property type="protein sequence ID" value="KAK8394721.1"/>
    <property type="molecule type" value="Genomic_DNA"/>
</dbReference>
<comment type="caution">
    <text evidence="3">The sequence shown here is derived from an EMBL/GenBank/DDBJ whole genome shotgun (WGS) entry which is preliminary data.</text>
</comment>
<evidence type="ECO:0000313" key="4">
    <source>
        <dbReference type="Proteomes" id="UP001487740"/>
    </source>
</evidence>
<feature type="transmembrane region" description="Helical" evidence="2">
    <location>
        <begin position="226"/>
        <end position="242"/>
    </location>
</feature>
<dbReference type="Proteomes" id="UP001487740">
    <property type="component" value="Unassembled WGS sequence"/>
</dbReference>
<evidence type="ECO:0000256" key="2">
    <source>
        <dbReference type="SAM" id="Phobius"/>
    </source>
</evidence>
<feature type="transmembrane region" description="Helical" evidence="2">
    <location>
        <begin position="26"/>
        <end position="44"/>
    </location>
</feature>